<evidence type="ECO:0000259" key="10">
    <source>
        <dbReference type="Pfam" id="PF21467"/>
    </source>
</evidence>
<dbReference type="InterPro" id="IPR048913">
    <property type="entry name" value="BetaGal_gal-bd"/>
</dbReference>
<comment type="similarity">
    <text evidence="2 6">Belongs to the glycosyl hydrolase 35 family.</text>
</comment>
<name>A0ABR2YXQ4_9CHLO</name>
<comment type="catalytic activity">
    <reaction evidence="1">
        <text>Hydrolysis of terminal non-reducing beta-D-galactose residues in beta-D-galactosides.</text>
        <dbReference type="EC" id="3.2.1.23"/>
    </reaction>
</comment>
<keyword evidence="12" id="KW-1185">Reference proteome</keyword>
<dbReference type="InterPro" id="IPR031330">
    <property type="entry name" value="Gly_Hdrlase_35_cat"/>
</dbReference>
<dbReference type="Gene3D" id="3.20.20.80">
    <property type="entry name" value="Glycosidases"/>
    <property type="match status" value="1"/>
</dbReference>
<evidence type="ECO:0000313" key="11">
    <source>
        <dbReference type="EMBL" id="KAK9916563.1"/>
    </source>
</evidence>
<evidence type="ECO:0000259" key="9">
    <source>
        <dbReference type="Pfam" id="PF21317"/>
    </source>
</evidence>
<evidence type="ECO:0000313" key="12">
    <source>
        <dbReference type="Proteomes" id="UP001491310"/>
    </source>
</evidence>
<evidence type="ECO:0000256" key="2">
    <source>
        <dbReference type="ARBA" id="ARBA00009809"/>
    </source>
</evidence>
<dbReference type="PRINTS" id="PR00742">
    <property type="entry name" value="GLHYDRLASE35"/>
</dbReference>
<keyword evidence="7" id="KW-0732">Signal</keyword>
<dbReference type="InterPro" id="IPR026283">
    <property type="entry name" value="B-gal_1-like"/>
</dbReference>
<feature type="chain" id="PRO_5045044899" description="beta-galactosidase" evidence="7">
    <location>
        <begin position="20"/>
        <end position="715"/>
    </location>
</feature>
<feature type="domain" description="Beta-galactosidase 1-like first all-beta" evidence="9">
    <location>
        <begin position="412"/>
        <end position="535"/>
    </location>
</feature>
<proteinExistence type="inferred from homology"/>
<dbReference type="EC" id="3.2.1.23" evidence="3"/>
<evidence type="ECO:0000256" key="7">
    <source>
        <dbReference type="SAM" id="SignalP"/>
    </source>
</evidence>
<organism evidence="11 12">
    <name type="scientific">Coccomyxa subellipsoidea</name>
    <dbReference type="NCBI Taxonomy" id="248742"/>
    <lineage>
        <taxon>Eukaryota</taxon>
        <taxon>Viridiplantae</taxon>
        <taxon>Chlorophyta</taxon>
        <taxon>core chlorophytes</taxon>
        <taxon>Trebouxiophyceae</taxon>
        <taxon>Trebouxiophyceae incertae sedis</taxon>
        <taxon>Coccomyxaceae</taxon>
        <taxon>Coccomyxa</taxon>
    </lineage>
</organism>
<dbReference type="Pfam" id="PF01301">
    <property type="entry name" value="Glyco_hydro_35"/>
    <property type="match status" value="1"/>
</dbReference>
<comment type="caution">
    <text evidence="11">The sequence shown here is derived from an EMBL/GenBank/DDBJ whole genome shotgun (WGS) entry which is preliminary data.</text>
</comment>
<sequence>MRHLVLVLCLVITLKNTLGSREFSIEDDQFQIDGKPFRILSGSLHYHRIHPAQWKDRMLRTKALGLNTLSVYVPWNLHEPYPGQYNWQGFADLEAYLALAQQQGLYVLLRPGPYICAEWDFGGFPWWLASSKVIGHGSIKLRSDDAAYLELVDRWWNVLLPKIAPFLYIRGGNILMVQVENEFGFVGPNEKYMRHLVGTVRASLGDDVLIYTTDPPPNIAKGSLPGDEVLSVVDFGAGWFDLNWAFSQQRAMNPPGKSPPMCSEFYTGWLTRWGEQMANTSVDQFLDTLHGVLGFANNTGSVNLYMVHGGTNFGYTAGGSIDNGVYWACITSYDYDAPISEAGDTGQPGIGGPNKYDLIRAAISKHTGLEPPKPPPPPQIKAYGEVGLYANVPLRSQIRHLYPGDGVTSRRPLIMEEYGQSGGLIVYQTRIPAAEIKADSVLNMGHRVHDAATVLLDGVAVGRLSRNGPANLTLDATSALTKGGSYAAASVTLEIVVEAVGRSNQGWRFDTKGLSSPDVRWNGKVLEAWSVFPLPLDNLETLIFHDDDIPAADAAGPSIGGPTFYRGYLDIDEDETPRNADGMLPDSYLYVGDWGKGLTFLNGFNLGWYWPSSGPANTMYVPGPILRLGVNEVILLEVEAAPSDPTVSFQRDADFFGPKRGPGVSRKGKAVANEMLRQHRDQPADESWVTAHPQYADWARHMQRPDMMSPVAATS</sequence>
<accession>A0ABR2YXQ4</accession>
<dbReference type="InterPro" id="IPR008979">
    <property type="entry name" value="Galactose-bd-like_sf"/>
</dbReference>
<feature type="domain" description="Glycoside hydrolase 35 catalytic" evidence="8">
    <location>
        <begin position="29"/>
        <end position="346"/>
    </location>
</feature>
<dbReference type="PIRSF" id="PIRSF006336">
    <property type="entry name" value="B-gal"/>
    <property type="match status" value="1"/>
</dbReference>
<dbReference type="Pfam" id="PF21467">
    <property type="entry name" value="BetaGal_gal-bd"/>
    <property type="match status" value="1"/>
</dbReference>
<feature type="domain" description="Beta-galactosidase galactose-binding" evidence="10">
    <location>
        <begin position="562"/>
        <end position="631"/>
    </location>
</feature>
<gene>
    <name evidence="11" type="ORF">WJX75_004252</name>
</gene>
<evidence type="ECO:0000256" key="4">
    <source>
        <dbReference type="ARBA" id="ARBA00022801"/>
    </source>
</evidence>
<dbReference type="InterPro" id="IPR017853">
    <property type="entry name" value="GH"/>
</dbReference>
<feature type="signal peptide" evidence="7">
    <location>
        <begin position="1"/>
        <end position="19"/>
    </location>
</feature>
<evidence type="ECO:0000256" key="3">
    <source>
        <dbReference type="ARBA" id="ARBA00012756"/>
    </source>
</evidence>
<dbReference type="InterPro" id="IPR048912">
    <property type="entry name" value="BetaGal1-like_ABD1"/>
</dbReference>
<dbReference type="InterPro" id="IPR001944">
    <property type="entry name" value="Glycoside_Hdrlase_35"/>
</dbReference>
<evidence type="ECO:0000256" key="6">
    <source>
        <dbReference type="RuleBase" id="RU003679"/>
    </source>
</evidence>
<protein>
    <recommendedName>
        <fullName evidence="3">beta-galactosidase</fullName>
        <ecNumber evidence="3">3.2.1.23</ecNumber>
    </recommendedName>
</protein>
<dbReference type="PANTHER" id="PTHR23421">
    <property type="entry name" value="BETA-GALACTOSIDASE RELATED"/>
    <property type="match status" value="1"/>
</dbReference>
<evidence type="ECO:0000256" key="5">
    <source>
        <dbReference type="ARBA" id="ARBA00023295"/>
    </source>
</evidence>
<dbReference type="Proteomes" id="UP001491310">
    <property type="component" value="Unassembled WGS sequence"/>
</dbReference>
<reference evidence="11 12" key="1">
    <citation type="journal article" date="2024" name="Nat. Commun.">
        <title>Phylogenomics reveals the evolutionary origins of lichenization in chlorophyte algae.</title>
        <authorList>
            <person name="Puginier C."/>
            <person name="Libourel C."/>
            <person name="Otte J."/>
            <person name="Skaloud P."/>
            <person name="Haon M."/>
            <person name="Grisel S."/>
            <person name="Petersen M."/>
            <person name="Berrin J.G."/>
            <person name="Delaux P.M."/>
            <person name="Dal Grande F."/>
            <person name="Keller J."/>
        </authorList>
    </citation>
    <scope>NUCLEOTIDE SEQUENCE [LARGE SCALE GENOMIC DNA]</scope>
    <source>
        <strain evidence="11 12">SAG 216-7</strain>
    </source>
</reference>
<evidence type="ECO:0000256" key="1">
    <source>
        <dbReference type="ARBA" id="ARBA00001412"/>
    </source>
</evidence>
<dbReference type="SUPFAM" id="SSF49785">
    <property type="entry name" value="Galactose-binding domain-like"/>
    <property type="match status" value="1"/>
</dbReference>
<dbReference type="SUPFAM" id="SSF51445">
    <property type="entry name" value="(Trans)glycosidases"/>
    <property type="match status" value="1"/>
</dbReference>
<dbReference type="EMBL" id="JALJOT010000003">
    <property type="protein sequence ID" value="KAK9916563.1"/>
    <property type="molecule type" value="Genomic_DNA"/>
</dbReference>
<evidence type="ECO:0000259" key="8">
    <source>
        <dbReference type="Pfam" id="PF01301"/>
    </source>
</evidence>
<keyword evidence="4" id="KW-0378">Hydrolase</keyword>
<dbReference type="Gene3D" id="2.60.120.260">
    <property type="entry name" value="Galactose-binding domain-like"/>
    <property type="match status" value="2"/>
</dbReference>
<keyword evidence="5" id="KW-0326">Glycosidase</keyword>
<dbReference type="Pfam" id="PF21317">
    <property type="entry name" value="BetaGal_ABD_1"/>
    <property type="match status" value="1"/>
</dbReference>